<dbReference type="InterPro" id="IPR000872">
    <property type="entry name" value="Tafazzin"/>
</dbReference>
<proteinExistence type="inferred from homology"/>
<protein>
    <recommendedName>
        <fullName evidence="8">Phospholipid/glycerol acyltransferase domain-containing protein</fullName>
    </recommendedName>
</protein>
<dbReference type="PANTHER" id="PTHR12497">
    <property type="entry name" value="TAZ PROTEIN TAFAZZIN"/>
    <property type="match status" value="1"/>
</dbReference>
<sequence>MAPRNPIRHISPINSTVGPQSAGGRLEVAFTAKADPKAGLPPLSQRLKGKGVQCPSEISPKLNSNSNLIPKAVGNGTWRHRRRSVWRKVWSAQRQPANLGGRDRVEKALINPTGVGHPSISQVRGRLNLSGFNAEPPTLVGPKVVKPVRGPISQEVKGSWASGSAGSLVSQARSSRLRPEGLVDSGPWDPNPFLKKPGLIVPDTSVSSGCCSSLPGIPVWPEQGKGNPFIGKISRRQQHSAKVDQISRGGSEAFRFADELNRFQHSPVRKEAESHFKNLGTTGGGEDTQMQGIEKSGDEDRIRRTGAEKVRSRFRQVYRRRARPHARGSCEVGLQRVRFGPRLNSIVIKPSSPQIEVVAADPIGSSNSRGEFRLLRRSGSVASLIASSDPLVIPRHSSPSHAETGSDCNVGVNWDGLPEQDGGSEQGAQFKGSLALSQEMSRVRDSVEVTPASALGEEDSVGDRVNWSSESDKSFDGSSDEEGLWRMQVVEPEAEKEILDEVDSSSIKSIAQEAVEGQLPRRECLANVARSVEVGKPWDYSFQERHGDMGRRNMEWAGRAKHMGGIPRKMVFMGVGAFVRVVSNLLNSTSVHNAETLIRLVRSRPPGIPLITVSNHISTLDDPLLWGFKGFPLVDAKLARWVLAAEDICFKNSMLSYFFRLGKCIPITRGAGIYQEHMDEALDRLIDGAWLHTFPEGKVSQEDAPIRRLKWGTASLIVRAPVTPIVLPIVHRGFEKVMPENSFFGRRPPFPLCNKDIKIIIGEPIEFNLPRLRQTAISMSRELSFPSLGWPTTVPHGLNEAAQRWLYTTISDRIQTVMESLRDLVSPFSKLKV</sequence>
<feature type="region of interest" description="Disordered" evidence="7">
    <location>
        <begin position="1"/>
        <end position="21"/>
    </location>
</feature>
<evidence type="ECO:0000256" key="4">
    <source>
        <dbReference type="ARBA" id="ARBA00023098"/>
    </source>
</evidence>
<dbReference type="GO" id="GO:0008374">
    <property type="term" value="F:O-acyltransferase activity"/>
    <property type="evidence" value="ECO:0007669"/>
    <property type="project" value="TreeGrafter"/>
</dbReference>
<dbReference type="Pfam" id="PF01553">
    <property type="entry name" value="Acyltransferase"/>
    <property type="match status" value="1"/>
</dbReference>
<evidence type="ECO:0000256" key="2">
    <source>
        <dbReference type="ARBA" id="ARBA00010524"/>
    </source>
</evidence>
<dbReference type="EMBL" id="JABCRI010000002">
    <property type="protein sequence ID" value="KAF8409841.1"/>
    <property type="molecule type" value="Genomic_DNA"/>
</dbReference>
<evidence type="ECO:0000256" key="7">
    <source>
        <dbReference type="SAM" id="MobiDB-lite"/>
    </source>
</evidence>
<gene>
    <name evidence="9" type="ORF">HHK36_002359</name>
</gene>
<keyword evidence="10" id="KW-1185">Reference proteome</keyword>
<evidence type="ECO:0000313" key="10">
    <source>
        <dbReference type="Proteomes" id="UP000655225"/>
    </source>
</evidence>
<dbReference type="AlphaFoldDB" id="A0A834ZM97"/>
<evidence type="ECO:0000256" key="5">
    <source>
        <dbReference type="ARBA" id="ARBA00023136"/>
    </source>
</evidence>
<feature type="region of interest" description="Disordered" evidence="7">
    <location>
        <begin position="155"/>
        <end position="184"/>
    </location>
</feature>
<evidence type="ECO:0000256" key="3">
    <source>
        <dbReference type="ARBA" id="ARBA00022679"/>
    </source>
</evidence>
<dbReference type="SMART" id="SM00563">
    <property type="entry name" value="PlsC"/>
    <property type="match status" value="1"/>
</dbReference>
<dbReference type="GO" id="GO:0006644">
    <property type="term" value="P:phospholipid metabolic process"/>
    <property type="evidence" value="ECO:0007669"/>
    <property type="project" value="InterPro"/>
</dbReference>
<accession>A0A834ZM97</accession>
<evidence type="ECO:0000256" key="6">
    <source>
        <dbReference type="ARBA" id="ARBA00023315"/>
    </source>
</evidence>
<evidence type="ECO:0000313" key="9">
    <source>
        <dbReference type="EMBL" id="KAF8409841.1"/>
    </source>
</evidence>
<dbReference type="OrthoDB" id="193467at2759"/>
<dbReference type="SUPFAM" id="SSF69593">
    <property type="entry name" value="Glycerol-3-phosphate (1)-acyltransferase"/>
    <property type="match status" value="1"/>
</dbReference>
<dbReference type="PRINTS" id="PR00979">
    <property type="entry name" value="TAFAZZIN"/>
</dbReference>
<comment type="subcellular location">
    <subcellularLocation>
        <location evidence="1">Membrane</location>
    </subcellularLocation>
</comment>
<evidence type="ECO:0000256" key="1">
    <source>
        <dbReference type="ARBA" id="ARBA00004370"/>
    </source>
</evidence>
<dbReference type="CDD" id="cd07989">
    <property type="entry name" value="LPLAT_AGPAT-like"/>
    <property type="match status" value="1"/>
</dbReference>
<dbReference type="Proteomes" id="UP000655225">
    <property type="component" value="Unassembled WGS sequence"/>
</dbReference>
<keyword evidence="5" id="KW-0472">Membrane</keyword>
<feature type="compositionally biased region" description="Polar residues" evidence="7">
    <location>
        <begin position="161"/>
        <end position="174"/>
    </location>
</feature>
<comment type="similarity">
    <text evidence="2">Belongs to the taffazin family.</text>
</comment>
<evidence type="ECO:0000259" key="8">
    <source>
        <dbReference type="SMART" id="SM00563"/>
    </source>
</evidence>
<keyword evidence="6" id="KW-0012">Acyltransferase</keyword>
<feature type="region of interest" description="Disordered" evidence="7">
    <location>
        <begin position="37"/>
        <end position="70"/>
    </location>
</feature>
<dbReference type="PANTHER" id="PTHR12497:SF5">
    <property type="entry name" value="N-ACYLPHOSPHATIDYLETHANOLAMINE SYNTHASE"/>
    <property type="match status" value="1"/>
</dbReference>
<dbReference type="GO" id="GO:0016020">
    <property type="term" value="C:membrane"/>
    <property type="evidence" value="ECO:0007669"/>
    <property type="project" value="UniProtKB-SubCell"/>
</dbReference>
<feature type="region of interest" description="Disordered" evidence="7">
    <location>
        <begin position="442"/>
        <end position="481"/>
    </location>
</feature>
<comment type="caution">
    <text evidence="9">The sequence shown here is derived from an EMBL/GenBank/DDBJ whole genome shotgun (WGS) entry which is preliminary data.</text>
</comment>
<dbReference type="InterPro" id="IPR002123">
    <property type="entry name" value="Plipid/glycerol_acylTrfase"/>
</dbReference>
<keyword evidence="4" id="KW-0443">Lipid metabolism</keyword>
<keyword evidence="3" id="KW-0808">Transferase</keyword>
<feature type="region of interest" description="Disordered" evidence="7">
    <location>
        <begin position="277"/>
        <end position="301"/>
    </location>
</feature>
<name>A0A834ZM97_TETSI</name>
<organism evidence="9 10">
    <name type="scientific">Tetracentron sinense</name>
    <name type="common">Spur-leaf</name>
    <dbReference type="NCBI Taxonomy" id="13715"/>
    <lineage>
        <taxon>Eukaryota</taxon>
        <taxon>Viridiplantae</taxon>
        <taxon>Streptophyta</taxon>
        <taxon>Embryophyta</taxon>
        <taxon>Tracheophyta</taxon>
        <taxon>Spermatophyta</taxon>
        <taxon>Magnoliopsida</taxon>
        <taxon>Trochodendrales</taxon>
        <taxon>Trochodendraceae</taxon>
        <taxon>Tetracentron</taxon>
    </lineage>
</organism>
<feature type="domain" description="Phospholipid/glycerol acyltransferase" evidence="8">
    <location>
        <begin position="610"/>
        <end position="734"/>
    </location>
</feature>
<reference evidence="9 10" key="1">
    <citation type="submission" date="2020-04" db="EMBL/GenBank/DDBJ databases">
        <title>Plant Genome Project.</title>
        <authorList>
            <person name="Zhang R.-G."/>
        </authorList>
    </citation>
    <scope>NUCLEOTIDE SEQUENCE [LARGE SCALE GENOMIC DNA]</scope>
    <source>
        <strain evidence="9">YNK0</strain>
        <tissue evidence="9">Leaf</tissue>
    </source>
</reference>